<feature type="signal peptide" evidence="1">
    <location>
        <begin position="1"/>
        <end position="24"/>
    </location>
</feature>
<name>A0ABW5M9R0_9BACT</name>
<sequence>MNVPRTTYGLLFVVLILTSFAPKADNPGALVGKWLSSKKRNQVQIYEHNGKYHGRLIWMAEPIDPVTRKPKQDSKNPDEKLRSRQLLNLTMMTNFVYKGNNVWSDGEVYNPEDGKTYSCQLTLKDPNTLDVHGYILGMPFLGKSKLWTRVK</sequence>
<protein>
    <submittedName>
        <fullName evidence="3">DUF2147 domain-containing protein</fullName>
    </submittedName>
</protein>
<evidence type="ECO:0000259" key="2">
    <source>
        <dbReference type="Pfam" id="PF09917"/>
    </source>
</evidence>
<feature type="domain" description="DUF2147" evidence="2">
    <location>
        <begin position="32"/>
        <end position="149"/>
    </location>
</feature>
<gene>
    <name evidence="3" type="ORF">ACFSUS_24055</name>
</gene>
<dbReference type="Pfam" id="PF09917">
    <property type="entry name" value="DUF2147"/>
    <property type="match status" value="1"/>
</dbReference>
<dbReference type="PANTHER" id="PTHR36919">
    <property type="entry name" value="BLR1215 PROTEIN"/>
    <property type="match status" value="1"/>
</dbReference>
<evidence type="ECO:0000313" key="4">
    <source>
        <dbReference type="Proteomes" id="UP001597469"/>
    </source>
</evidence>
<keyword evidence="1" id="KW-0732">Signal</keyword>
<feature type="chain" id="PRO_5046008715" evidence="1">
    <location>
        <begin position="25"/>
        <end position="151"/>
    </location>
</feature>
<dbReference type="InterPro" id="IPR019223">
    <property type="entry name" value="DUF2147"/>
</dbReference>
<comment type="caution">
    <text evidence="3">The sequence shown here is derived from an EMBL/GenBank/DDBJ whole genome shotgun (WGS) entry which is preliminary data.</text>
</comment>
<dbReference type="RefSeq" id="WP_381526685.1">
    <property type="nucleotide sequence ID" value="NZ_JBHULN010000020.1"/>
</dbReference>
<proteinExistence type="predicted"/>
<organism evidence="3 4">
    <name type="scientific">Spirosoma soli</name>
    <dbReference type="NCBI Taxonomy" id="1770529"/>
    <lineage>
        <taxon>Bacteria</taxon>
        <taxon>Pseudomonadati</taxon>
        <taxon>Bacteroidota</taxon>
        <taxon>Cytophagia</taxon>
        <taxon>Cytophagales</taxon>
        <taxon>Cytophagaceae</taxon>
        <taxon>Spirosoma</taxon>
    </lineage>
</organism>
<evidence type="ECO:0000256" key="1">
    <source>
        <dbReference type="SAM" id="SignalP"/>
    </source>
</evidence>
<dbReference type="Gene3D" id="2.40.128.520">
    <property type="match status" value="1"/>
</dbReference>
<reference evidence="4" key="1">
    <citation type="journal article" date="2019" name="Int. J. Syst. Evol. Microbiol.">
        <title>The Global Catalogue of Microorganisms (GCM) 10K type strain sequencing project: providing services to taxonomists for standard genome sequencing and annotation.</title>
        <authorList>
            <consortium name="The Broad Institute Genomics Platform"/>
            <consortium name="The Broad Institute Genome Sequencing Center for Infectious Disease"/>
            <person name="Wu L."/>
            <person name="Ma J."/>
        </authorList>
    </citation>
    <scope>NUCLEOTIDE SEQUENCE [LARGE SCALE GENOMIC DNA]</scope>
    <source>
        <strain evidence="4">KCTC 42805</strain>
    </source>
</reference>
<accession>A0ABW5M9R0</accession>
<dbReference type="PANTHER" id="PTHR36919:SF2">
    <property type="entry name" value="BLL6627 PROTEIN"/>
    <property type="match status" value="1"/>
</dbReference>
<dbReference type="Proteomes" id="UP001597469">
    <property type="component" value="Unassembled WGS sequence"/>
</dbReference>
<keyword evidence="4" id="KW-1185">Reference proteome</keyword>
<dbReference type="EMBL" id="JBHULN010000020">
    <property type="protein sequence ID" value="MFD2573735.1"/>
    <property type="molecule type" value="Genomic_DNA"/>
</dbReference>
<evidence type="ECO:0000313" key="3">
    <source>
        <dbReference type="EMBL" id="MFD2573735.1"/>
    </source>
</evidence>